<keyword evidence="5" id="KW-0325">Glycoprotein</keyword>
<proteinExistence type="predicted"/>
<evidence type="ECO:0000256" key="2">
    <source>
        <dbReference type="ARBA" id="ARBA00022692"/>
    </source>
</evidence>
<evidence type="ECO:0000256" key="7">
    <source>
        <dbReference type="SAM" id="Phobius"/>
    </source>
</evidence>
<reference evidence="9" key="3">
    <citation type="submission" date="2025-08" db="UniProtKB">
        <authorList>
            <consortium name="Ensembl"/>
        </authorList>
    </citation>
    <scope>IDENTIFICATION</scope>
</reference>
<evidence type="ECO:0000256" key="3">
    <source>
        <dbReference type="ARBA" id="ARBA00022989"/>
    </source>
</evidence>
<dbReference type="AlphaFoldDB" id="A0A6Q2Z5E9"/>
<feature type="region of interest" description="Disordered" evidence="6">
    <location>
        <begin position="144"/>
        <end position="180"/>
    </location>
</feature>
<reference evidence="9" key="2">
    <citation type="submission" date="2020-02" db="EMBL/GenBank/DDBJ databases">
        <title>Esox lucius (northern pike) genome, fEsoLuc1, primary haplotype.</title>
        <authorList>
            <person name="Myers G."/>
            <person name="Karagic N."/>
            <person name="Meyer A."/>
            <person name="Pippel M."/>
            <person name="Reichard M."/>
            <person name="Winkler S."/>
            <person name="Tracey A."/>
            <person name="Sims Y."/>
            <person name="Howe K."/>
            <person name="Rhie A."/>
            <person name="Formenti G."/>
            <person name="Durbin R."/>
            <person name="Fedrigo O."/>
            <person name="Jarvis E.D."/>
        </authorList>
    </citation>
    <scope>NUCLEOTIDE SEQUENCE [LARGE SCALE GENOMIC DNA]</scope>
</reference>
<feature type="region of interest" description="Disordered" evidence="6">
    <location>
        <begin position="254"/>
        <end position="278"/>
    </location>
</feature>
<accession>A0A6Q2Z5E9</accession>
<evidence type="ECO:0000259" key="8">
    <source>
        <dbReference type="Pfam" id="PF12129"/>
    </source>
</evidence>
<dbReference type="Proteomes" id="UP000265140">
    <property type="component" value="Chromosome 17"/>
</dbReference>
<feature type="domain" description="PHTF1/2 N-terminal" evidence="8">
    <location>
        <begin position="4"/>
        <end position="145"/>
    </location>
</feature>
<feature type="transmembrane region" description="Helical" evidence="7">
    <location>
        <begin position="396"/>
        <end position="420"/>
    </location>
</feature>
<dbReference type="PANTHER" id="PTHR12680:SF8">
    <property type="entry name" value="PROTEIN PHTF1"/>
    <property type="match status" value="1"/>
</dbReference>
<dbReference type="PANTHER" id="PTHR12680">
    <property type="entry name" value="PUTATIVE HOMEODOMAIN TRANSCRIPTION FACTOR PHTF"/>
    <property type="match status" value="1"/>
</dbReference>
<comment type="subcellular location">
    <subcellularLocation>
        <location evidence="1">Membrane</location>
        <topology evidence="1">Multi-pass membrane protein</topology>
    </subcellularLocation>
</comment>
<reference evidence="9" key="4">
    <citation type="submission" date="2025-09" db="UniProtKB">
        <authorList>
            <consortium name="Ensembl"/>
        </authorList>
    </citation>
    <scope>IDENTIFICATION</scope>
</reference>
<organism evidence="9 10">
    <name type="scientific">Esox lucius</name>
    <name type="common">Northern pike</name>
    <dbReference type="NCBI Taxonomy" id="8010"/>
    <lineage>
        <taxon>Eukaryota</taxon>
        <taxon>Metazoa</taxon>
        <taxon>Chordata</taxon>
        <taxon>Craniata</taxon>
        <taxon>Vertebrata</taxon>
        <taxon>Euteleostomi</taxon>
        <taxon>Actinopterygii</taxon>
        <taxon>Neopterygii</taxon>
        <taxon>Teleostei</taxon>
        <taxon>Protacanthopterygii</taxon>
        <taxon>Esociformes</taxon>
        <taxon>Esocidae</taxon>
        <taxon>Esox</taxon>
    </lineage>
</organism>
<reference evidence="10" key="1">
    <citation type="journal article" date="2014" name="PLoS ONE">
        <title>The genome and linkage map of the northern pike (Esox lucius): conserved synteny revealed between the salmonid sister group and the Neoteleostei.</title>
        <authorList>
            <person name="Rondeau E.B."/>
            <person name="Minkley D.R."/>
            <person name="Leong J.S."/>
            <person name="Messmer A.M."/>
            <person name="Jantzen J.R."/>
            <person name="von Schalburg K.R."/>
            <person name="Lemon C."/>
            <person name="Bird N.H."/>
            <person name="Koop B.F."/>
        </authorList>
    </citation>
    <scope>NUCLEOTIDE SEQUENCE</scope>
</reference>
<dbReference type="GeneTree" id="ENSGT00390000011648"/>
<evidence type="ECO:0000313" key="10">
    <source>
        <dbReference type="Proteomes" id="UP000265140"/>
    </source>
</evidence>
<feature type="compositionally biased region" description="Basic and acidic residues" evidence="6">
    <location>
        <begin position="171"/>
        <end position="180"/>
    </location>
</feature>
<feature type="transmembrane region" description="Helical" evidence="7">
    <location>
        <begin position="480"/>
        <end position="501"/>
    </location>
</feature>
<evidence type="ECO:0000256" key="1">
    <source>
        <dbReference type="ARBA" id="ARBA00004141"/>
    </source>
</evidence>
<name>A0A6Q2Z5E9_ESOLU</name>
<protein>
    <recommendedName>
        <fullName evidence="8">PHTF1/2 N-terminal domain-containing protein</fullName>
    </recommendedName>
</protein>
<evidence type="ECO:0000256" key="5">
    <source>
        <dbReference type="ARBA" id="ARBA00023180"/>
    </source>
</evidence>
<dbReference type="InterPro" id="IPR039775">
    <property type="entry name" value="PHTF1/2"/>
</dbReference>
<dbReference type="GO" id="GO:0016020">
    <property type="term" value="C:membrane"/>
    <property type="evidence" value="ECO:0007669"/>
    <property type="project" value="UniProtKB-SubCell"/>
</dbReference>
<dbReference type="GO" id="GO:0005783">
    <property type="term" value="C:endoplasmic reticulum"/>
    <property type="evidence" value="ECO:0007669"/>
    <property type="project" value="InterPro"/>
</dbReference>
<keyword evidence="2 7" id="KW-0812">Transmembrane</keyword>
<evidence type="ECO:0000256" key="4">
    <source>
        <dbReference type="ARBA" id="ARBA00023136"/>
    </source>
</evidence>
<feature type="transmembrane region" description="Helical" evidence="7">
    <location>
        <begin position="344"/>
        <end position="364"/>
    </location>
</feature>
<feature type="transmembrane region" description="Helical" evidence="7">
    <location>
        <begin position="513"/>
        <end position="531"/>
    </location>
</feature>
<keyword evidence="10" id="KW-1185">Reference proteome</keyword>
<dbReference type="Bgee" id="ENSELUG00000009614">
    <property type="expression patterns" value="Expressed in head kidney and 15 other cell types or tissues"/>
</dbReference>
<feature type="compositionally biased region" description="Basic residues" evidence="6">
    <location>
        <begin position="159"/>
        <end position="170"/>
    </location>
</feature>
<evidence type="ECO:0000313" key="9">
    <source>
        <dbReference type="Ensembl" id="ENSELUP00000072942.1"/>
    </source>
</evidence>
<sequence>MARIAWYQEKIGAYDQQVWEKSLEQAELNGIDSKPKKSGHIKPDLIDVDLVRGSTFSKAKPDSPWTALTRKGLVRVLLFPFFFQWWIQVTSKSISTCILVLYLMQVAAAVLYVEVPAASASELFGPMCLMLLLGTVHCQIVSTESNRSPSASPGSSSPARRRRPRKGRGLKRTEGHGNERDIEPWQLEEVQRLYRSEERRVMPLKHTLRLLLLRYVMAKIKTQSAMDAKVKRCDVERLRQASDTDDTMWEELLQEPDSASTGSSDSEEEGRYCPGLTLPPSATLSSDDENLQQGQLSWLQACHPSRDRVSAIIWEQGECKKADMSVLEISGIILTRVKVVEQGMGYLALGGLVTATLSLLPFGFRLAQRLDVTRLSALTAADLAVMAVGQPDAHTYAFFFITTVERVCLTGLFFFMVCVAERTYKQRLVFAKFFNHITSARKAKMSEIPHFRLKKVQNIKMWLSLRSFLKRRGPQRSVDVIVSSIFLLALSIAVILCTQLLNSHHTFLDSETNWELMVWGSALIVFLLRLATLGSETNCKYSNVSVLLTEQINLYLKMEKKPNKKENLNIVNNVLKLATKLMKELDTPFRLLGLTVNPLIYNITRVVILSAVSAVVSDLLGFNIRLWKIKP</sequence>
<gene>
    <name evidence="9" type="primary">PHTF1</name>
</gene>
<dbReference type="Pfam" id="PF12129">
    <property type="entry name" value="PHTF1-2_N"/>
    <property type="match status" value="1"/>
</dbReference>
<feature type="compositionally biased region" description="Low complexity" evidence="6">
    <location>
        <begin position="145"/>
        <end position="158"/>
    </location>
</feature>
<dbReference type="InterPro" id="IPR021980">
    <property type="entry name" value="PHTF1/2_N"/>
</dbReference>
<keyword evidence="3 7" id="KW-1133">Transmembrane helix</keyword>
<evidence type="ECO:0000256" key="6">
    <source>
        <dbReference type="SAM" id="MobiDB-lite"/>
    </source>
</evidence>
<keyword evidence="4 7" id="KW-0472">Membrane</keyword>
<dbReference type="Ensembl" id="ENSELUT00000048009.2">
    <property type="protein sequence ID" value="ENSELUP00000072942.1"/>
    <property type="gene ID" value="ENSELUG00000009614.3"/>
</dbReference>